<organism evidence="2 3">
    <name type="scientific">Aegilops tauschii subsp. strangulata</name>
    <name type="common">Goatgrass</name>
    <dbReference type="NCBI Taxonomy" id="200361"/>
    <lineage>
        <taxon>Eukaryota</taxon>
        <taxon>Viridiplantae</taxon>
        <taxon>Streptophyta</taxon>
        <taxon>Embryophyta</taxon>
        <taxon>Tracheophyta</taxon>
        <taxon>Spermatophyta</taxon>
        <taxon>Magnoliopsida</taxon>
        <taxon>Liliopsida</taxon>
        <taxon>Poales</taxon>
        <taxon>Poaceae</taxon>
        <taxon>BOP clade</taxon>
        <taxon>Pooideae</taxon>
        <taxon>Triticodae</taxon>
        <taxon>Triticeae</taxon>
        <taxon>Triticinae</taxon>
        <taxon>Aegilops</taxon>
    </lineage>
</organism>
<evidence type="ECO:0000313" key="2">
    <source>
        <dbReference type="EnsemblPlants" id="AET2Gv20946600.45"/>
    </source>
</evidence>
<dbReference type="Proteomes" id="UP000015105">
    <property type="component" value="Chromosome 2D"/>
</dbReference>
<proteinExistence type="predicted"/>
<name>A0A453CS96_AEGTS</name>
<dbReference type="PANTHER" id="PTHR12706">
    <property type="entry name" value="STRAWBERRY NOTCH-RELATED"/>
    <property type="match status" value="1"/>
</dbReference>
<evidence type="ECO:0000313" key="3">
    <source>
        <dbReference type="Proteomes" id="UP000015105"/>
    </source>
</evidence>
<dbReference type="GO" id="GO:0005634">
    <property type="term" value="C:nucleus"/>
    <property type="evidence" value="ECO:0007669"/>
    <property type="project" value="TreeGrafter"/>
</dbReference>
<dbReference type="GO" id="GO:0031490">
    <property type="term" value="F:chromatin DNA binding"/>
    <property type="evidence" value="ECO:0007669"/>
    <property type="project" value="TreeGrafter"/>
</dbReference>
<dbReference type="Gramene" id="AET2Gv20946600.45">
    <property type="protein sequence ID" value="AET2Gv20946600.45"/>
    <property type="gene ID" value="AET2Gv20946600"/>
</dbReference>
<dbReference type="PANTHER" id="PTHR12706:SF13">
    <property type="entry name" value="PROTEIN FORGETTER 1"/>
    <property type="match status" value="1"/>
</dbReference>
<dbReference type="AlphaFoldDB" id="A0A453CS96"/>
<evidence type="ECO:0000259" key="1">
    <source>
        <dbReference type="Pfam" id="PF25373"/>
    </source>
</evidence>
<reference evidence="3" key="2">
    <citation type="journal article" date="2017" name="Nat. Plants">
        <title>The Aegilops tauschii genome reveals multiple impacts of transposons.</title>
        <authorList>
            <person name="Zhao G."/>
            <person name="Zou C."/>
            <person name="Li K."/>
            <person name="Wang K."/>
            <person name="Li T."/>
            <person name="Gao L."/>
            <person name="Zhang X."/>
            <person name="Wang H."/>
            <person name="Yang Z."/>
            <person name="Liu X."/>
            <person name="Jiang W."/>
            <person name="Mao L."/>
            <person name="Kong X."/>
            <person name="Jiao Y."/>
            <person name="Jia J."/>
        </authorList>
    </citation>
    <scope>NUCLEOTIDE SEQUENCE [LARGE SCALE GENOMIC DNA]</scope>
    <source>
        <strain evidence="3">cv. AL8/78</strain>
    </source>
</reference>
<dbReference type="GO" id="GO:0042393">
    <property type="term" value="F:histone binding"/>
    <property type="evidence" value="ECO:0007669"/>
    <property type="project" value="TreeGrafter"/>
</dbReference>
<dbReference type="GO" id="GO:0006355">
    <property type="term" value="P:regulation of DNA-templated transcription"/>
    <property type="evidence" value="ECO:0007669"/>
    <property type="project" value="InterPro"/>
</dbReference>
<reference evidence="2" key="5">
    <citation type="journal article" date="2021" name="G3 (Bethesda)">
        <title>Aegilops tauschii genome assembly Aet v5.0 features greater sequence contiguity and improved annotation.</title>
        <authorList>
            <person name="Wang L."/>
            <person name="Zhu T."/>
            <person name="Rodriguez J.C."/>
            <person name="Deal K.R."/>
            <person name="Dubcovsky J."/>
            <person name="McGuire P.E."/>
            <person name="Lux T."/>
            <person name="Spannagl M."/>
            <person name="Mayer K.F.X."/>
            <person name="Baldrich P."/>
            <person name="Meyers B.C."/>
            <person name="Huo N."/>
            <person name="Gu Y.Q."/>
            <person name="Zhou H."/>
            <person name="Devos K.M."/>
            <person name="Bennetzen J.L."/>
            <person name="Unver T."/>
            <person name="Budak H."/>
            <person name="Gulick P.J."/>
            <person name="Galiba G."/>
            <person name="Kalapos B."/>
            <person name="Nelson D.R."/>
            <person name="Li P."/>
            <person name="You F.M."/>
            <person name="Luo M.C."/>
            <person name="Dvorak J."/>
        </authorList>
    </citation>
    <scope>NUCLEOTIDE SEQUENCE [LARGE SCALE GENOMIC DNA]</scope>
    <source>
        <strain evidence="2">cv. AL8/78</strain>
    </source>
</reference>
<dbReference type="InterPro" id="IPR026741">
    <property type="entry name" value="SNO"/>
</dbReference>
<reference evidence="2" key="4">
    <citation type="submission" date="2019-03" db="UniProtKB">
        <authorList>
            <consortium name="EnsemblPlants"/>
        </authorList>
    </citation>
    <scope>IDENTIFICATION</scope>
</reference>
<sequence length="125" mass="14120">EMPLSELKGKYRKVSSIDKVSKGWQDEYDVSSKQCMHGSKCKVGSYCTVGRRLQEFNILGGLILPVWGTIEKALAKQVVYQNHKRIRVVRLVTTNDNQRIVGLFIPNAAVESVLTGLQWVQDIND</sequence>
<reference evidence="3" key="1">
    <citation type="journal article" date="2014" name="Science">
        <title>Ancient hybridizations among the ancestral genomes of bread wheat.</title>
        <authorList>
            <consortium name="International Wheat Genome Sequencing Consortium,"/>
            <person name="Marcussen T."/>
            <person name="Sandve S.R."/>
            <person name="Heier L."/>
            <person name="Spannagl M."/>
            <person name="Pfeifer M."/>
            <person name="Jakobsen K.S."/>
            <person name="Wulff B.B."/>
            <person name="Steuernagel B."/>
            <person name="Mayer K.F."/>
            <person name="Olsen O.A."/>
        </authorList>
    </citation>
    <scope>NUCLEOTIDE SEQUENCE [LARGE SCALE GENOMIC DNA]</scope>
    <source>
        <strain evidence="3">cv. AL8/78</strain>
    </source>
</reference>
<keyword evidence="3" id="KW-1185">Reference proteome</keyword>
<accession>A0A453CS96</accession>
<feature type="domain" description="SBNO alpha/beta" evidence="1">
    <location>
        <begin position="3"/>
        <end position="52"/>
    </location>
</feature>
<dbReference type="Pfam" id="PF25373">
    <property type="entry name" value="SBNO"/>
    <property type="match status" value="1"/>
</dbReference>
<dbReference type="InterPro" id="IPR057332">
    <property type="entry name" value="SBNO_a/b_dom"/>
</dbReference>
<reference evidence="2" key="3">
    <citation type="journal article" date="2017" name="Nature">
        <title>Genome sequence of the progenitor of the wheat D genome Aegilops tauschii.</title>
        <authorList>
            <person name="Luo M.C."/>
            <person name="Gu Y.Q."/>
            <person name="Puiu D."/>
            <person name="Wang H."/>
            <person name="Twardziok S.O."/>
            <person name="Deal K.R."/>
            <person name="Huo N."/>
            <person name="Zhu T."/>
            <person name="Wang L."/>
            <person name="Wang Y."/>
            <person name="McGuire P.E."/>
            <person name="Liu S."/>
            <person name="Long H."/>
            <person name="Ramasamy R.K."/>
            <person name="Rodriguez J.C."/>
            <person name="Van S.L."/>
            <person name="Yuan L."/>
            <person name="Wang Z."/>
            <person name="Xia Z."/>
            <person name="Xiao L."/>
            <person name="Anderson O.D."/>
            <person name="Ouyang S."/>
            <person name="Liang Y."/>
            <person name="Zimin A.V."/>
            <person name="Pertea G."/>
            <person name="Qi P."/>
            <person name="Bennetzen J.L."/>
            <person name="Dai X."/>
            <person name="Dawson M.W."/>
            <person name="Muller H.G."/>
            <person name="Kugler K."/>
            <person name="Rivarola-Duarte L."/>
            <person name="Spannagl M."/>
            <person name="Mayer K.F.X."/>
            <person name="Lu F.H."/>
            <person name="Bevan M.W."/>
            <person name="Leroy P."/>
            <person name="Li P."/>
            <person name="You F.M."/>
            <person name="Sun Q."/>
            <person name="Liu Z."/>
            <person name="Lyons E."/>
            <person name="Wicker T."/>
            <person name="Salzberg S.L."/>
            <person name="Devos K.M."/>
            <person name="Dvorak J."/>
        </authorList>
    </citation>
    <scope>NUCLEOTIDE SEQUENCE [LARGE SCALE GENOMIC DNA]</scope>
    <source>
        <strain evidence="2">cv. AL8/78</strain>
    </source>
</reference>
<dbReference type="EnsemblPlants" id="AET2Gv20946600.45">
    <property type="protein sequence ID" value="AET2Gv20946600.45"/>
    <property type="gene ID" value="AET2Gv20946600"/>
</dbReference>
<protein>
    <recommendedName>
        <fullName evidence="1">SBNO alpha/beta domain-containing protein</fullName>
    </recommendedName>
</protein>